<dbReference type="RefSeq" id="WP_009054200.1">
    <property type="nucleotide sequence ID" value="NZ_AJYA01000015.1"/>
</dbReference>
<comment type="caution">
    <text evidence="1">The sequence shown here is derived from an EMBL/GenBank/DDBJ whole genome shotgun (WGS) entry which is preliminary data.</text>
</comment>
<dbReference type="Proteomes" id="UP000005551">
    <property type="component" value="Unassembled WGS sequence"/>
</dbReference>
<dbReference type="EMBL" id="AJYA01000015">
    <property type="protein sequence ID" value="EIM77276.1"/>
    <property type="molecule type" value="Genomic_DNA"/>
</dbReference>
<keyword evidence="2" id="KW-1185">Reference proteome</keyword>
<sequence>MNALKSTLWNWMGVKVPSKIIVIESDDWGAMRMRDKHSFTHLIKEGFAVDRTYYNSLDCLENKEDLQNLFSVIGSFQDFLGAKPVFTFNTVLANPDFERIAEEQFEKYYYRDLFFKLCVLSGSGSAHYLEIWYS</sequence>
<evidence type="ECO:0000313" key="2">
    <source>
        <dbReference type="Proteomes" id="UP000005551"/>
    </source>
</evidence>
<name>I5C624_9BACT</name>
<evidence type="ECO:0000313" key="1">
    <source>
        <dbReference type="EMBL" id="EIM77276.1"/>
    </source>
</evidence>
<dbReference type="AlphaFoldDB" id="I5C624"/>
<organism evidence="1 2">
    <name type="scientific">Nitritalea halalkaliphila LW7</name>
    <dbReference type="NCBI Taxonomy" id="1189621"/>
    <lineage>
        <taxon>Bacteria</taxon>
        <taxon>Pseudomonadati</taxon>
        <taxon>Bacteroidota</taxon>
        <taxon>Cytophagia</taxon>
        <taxon>Cytophagales</taxon>
        <taxon>Cyclobacteriaceae</taxon>
        <taxon>Nitritalea</taxon>
    </lineage>
</organism>
<protein>
    <submittedName>
        <fullName evidence="1">Uncharacterized protein</fullName>
    </submittedName>
</protein>
<dbReference type="STRING" id="1189621.A3SI_06804"/>
<accession>I5C624</accession>
<gene>
    <name evidence="1" type="ORF">A3SI_06804</name>
</gene>
<proteinExistence type="predicted"/>
<reference evidence="1 2" key="1">
    <citation type="submission" date="2012-05" db="EMBL/GenBank/DDBJ databases">
        <title>Genome sequence of Nitritalea halalkaliphila LW7.</title>
        <authorList>
            <person name="Jangir P.K."/>
            <person name="Singh A."/>
            <person name="Shivaji S."/>
            <person name="Sharma R."/>
        </authorList>
    </citation>
    <scope>NUCLEOTIDE SEQUENCE [LARGE SCALE GENOMIC DNA]</scope>
    <source>
        <strain evidence="1 2">LW7</strain>
    </source>
</reference>